<feature type="compositionally biased region" description="Polar residues" evidence="1">
    <location>
        <begin position="18"/>
        <end position="28"/>
    </location>
</feature>
<gene>
    <name evidence="2" type="ORF">SARC_03931</name>
</gene>
<sequence length="112" mass="12602">MQKVRERELCPEEGKIGQLSTVGQSVGSGTAQLTTSGWASGKVFTWVAKWGHCSQGWTNKEEWAKDNNRSIIHKASRASHEDTHTYKTNYSTTPHTLDMSMRPSGGQRSYEW</sequence>
<dbReference type="AlphaFoldDB" id="A0A0L0G4K0"/>
<dbReference type="Proteomes" id="UP000054560">
    <property type="component" value="Unassembled WGS sequence"/>
</dbReference>
<dbReference type="GeneID" id="25904435"/>
<feature type="region of interest" description="Disordered" evidence="1">
    <location>
        <begin position="1"/>
        <end position="28"/>
    </location>
</feature>
<name>A0A0L0G4K0_9EUKA</name>
<evidence type="ECO:0000313" key="2">
    <source>
        <dbReference type="EMBL" id="KNC83824.1"/>
    </source>
</evidence>
<evidence type="ECO:0000256" key="1">
    <source>
        <dbReference type="SAM" id="MobiDB-lite"/>
    </source>
</evidence>
<feature type="compositionally biased region" description="Polar residues" evidence="1">
    <location>
        <begin position="86"/>
        <end position="95"/>
    </location>
</feature>
<feature type="region of interest" description="Disordered" evidence="1">
    <location>
        <begin position="74"/>
        <end position="112"/>
    </location>
</feature>
<feature type="compositionally biased region" description="Basic and acidic residues" evidence="1">
    <location>
        <begin position="1"/>
        <end position="15"/>
    </location>
</feature>
<dbReference type="EMBL" id="KQ241807">
    <property type="protein sequence ID" value="KNC83824.1"/>
    <property type="molecule type" value="Genomic_DNA"/>
</dbReference>
<organism evidence="2 3">
    <name type="scientific">Sphaeroforma arctica JP610</name>
    <dbReference type="NCBI Taxonomy" id="667725"/>
    <lineage>
        <taxon>Eukaryota</taxon>
        <taxon>Ichthyosporea</taxon>
        <taxon>Ichthyophonida</taxon>
        <taxon>Sphaeroforma</taxon>
    </lineage>
</organism>
<dbReference type="RefSeq" id="XP_014157726.1">
    <property type="nucleotide sequence ID" value="XM_014302251.1"/>
</dbReference>
<accession>A0A0L0G4K0</accession>
<reference evidence="2 3" key="1">
    <citation type="submission" date="2011-02" db="EMBL/GenBank/DDBJ databases">
        <title>The Genome Sequence of Sphaeroforma arctica JP610.</title>
        <authorList>
            <consortium name="The Broad Institute Genome Sequencing Platform"/>
            <person name="Russ C."/>
            <person name="Cuomo C."/>
            <person name="Young S.K."/>
            <person name="Zeng Q."/>
            <person name="Gargeya S."/>
            <person name="Alvarado L."/>
            <person name="Berlin A."/>
            <person name="Chapman S.B."/>
            <person name="Chen Z."/>
            <person name="Freedman E."/>
            <person name="Gellesch M."/>
            <person name="Goldberg J."/>
            <person name="Griggs A."/>
            <person name="Gujja S."/>
            <person name="Heilman E."/>
            <person name="Heiman D."/>
            <person name="Howarth C."/>
            <person name="Mehta T."/>
            <person name="Neiman D."/>
            <person name="Pearson M."/>
            <person name="Roberts A."/>
            <person name="Saif S."/>
            <person name="Shea T."/>
            <person name="Shenoy N."/>
            <person name="Sisk P."/>
            <person name="Stolte C."/>
            <person name="Sykes S."/>
            <person name="White J."/>
            <person name="Yandava C."/>
            <person name="Burger G."/>
            <person name="Gray M.W."/>
            <person name="Holland P.W.H."/>
            <person name="King N."/>
            <person name="Lang F.B.F."/>
            <person name="Roger A.J."/>
            <person name="Ruiz-Trillo I."/>
            <person name="Haas B."/>
            <person name="Nusbaum C."/>
            <person name="Birren B."/>
        </authorList>
    </citation>
    <scope>NUCLEOTIDE SEQUENCE [LARGE SCALE GENOMIC DNA]</scope>
    <source>
        <strain evidence="2 3">JP610</strain>
    </source>
</reference>
<protein>
    <submittedName>
        <fullName evidence="2">Uncharacterized protein</fullName>
    </submittedName>
</protein>
<keyword evidence="3" id="KW-1185">Reference proteome</keyword>
<proteinExistence type="predicted"/>
<evidence type="ECO:0000313" key="3">
    <source>
        <dbReference type="Proteomes" id="UP000054560"/>
    </source>
</evidence>